<proteinExistence type="predicted"/>
<evidence type="ECO:0000313" key="1">
    <source>
        <dbReference type="EMBL" id="TFK02727.1"/>
    </source>
</evidence>
<evidence type="ECO:0000313" key="2">
    <source>
        <dbReference type="Proteomes" id="UP000297703"/>
    </source>
</evidence>
<keyword evidence="1" id="KW-0406">Ion transport</keyword>
<keyword evidence="2" id="KW-1185">Reference proteome</keyword>
<accession>A0A4D9E0K9</accession>
<comment type="caution">
    <text evidence="1">The sequence shown here is derived from an EMBL/GenBank/DDBJ whole genome shotgun (WGS) entry which is preliminary data.</text>
</comment>
<reference evidence="1 2" key="1">
    <citation type="submission" date="2019-04" db="EMBL/GenBank/DDBJ databases">
        <title>Draft genome of the big-headed turtle Platysternon megacephalum.</title>
        <authorList>
            <person name="Gong S."/>
        </authorList>
    </citation>
    <scope>NUCLEOTIDE SEQUENCE [LARGE SCALE GENOMIC DNA]</scope>
    <source>
        <strain evidence="1">DO16091913</strain>
        <tissue evidence="1">Muscle</tissue>
    </source>
</reference>
<sequence>MVYSFLFYIQYVPSQALNYADRVHDSKTANIPMSNKDFRSIRYILAGFCIDRACWILECSLWEDKHMQQKAEKNTIGVFCVQGSQLIRCRVVLFLHNRVIEDME</sequence>
<keyword evidence="1" id="KW-0813">Transport</keyword>
<gene>
    <name evidence="1" type="ORF">DR999_PMT14930</name>
</gene>
<name>A0A4D9E0K9_9SAUR</name>
<keyword evidence="1" id="KW-0407">Ion channel</keyword>
<dbReference type="EMBL" id="QXTE01000176">
    <property type="protein sequence ID" value="TFK02727.1"/>
    <property type="molecule type" value="Genomic_DNA"/>
</dbReference>
<organism evidence="1 2">
    <name type="scientific">Platysternon megacephalum</name>
    <name type="common">big-headed turtle</name>
    <dbReference type="NCBI Taxonomy" id="55544"/>
    <lineage>
        <taxon>Eukaryota</taxon>
        <taxon>Metazoa</taxon>
        <taxon>Chordata</taxon>
        <taxon>Craniata</taxon>
        <taxon>Vertebrata</taxon>
        <taxon>Euteleostomi</taxon>
        <taxon>Archelosauria</taxon>
        <taxon>Testudinata</taxon>
        <taxon>Testudines</taxon>
        <taxon>Cryptodira</taxon>
        <taxon>Durocryptodira</taxon>
        <taxon>Testudinoidea</taxon>
        <taxon>Platysternidae</taxon>
        <taxon>Platysternon</taxon>
    </lineage>
</organism>
<reference evidence="1 2" key="2">
    <citation type="submission" date="2019-04" db="EMBL/GenBank/DDBJ databases">
        <title>The genome sequence of big-headed turtle.</title>
        <authorList>
            <person name="Gong S."/>
        </authorList>
    </citation>
    <scope>NUCLEOTIDE SEQUENCE [LARGE SCALE GENOMIC DNA]</scope>
    <source>
        <strain evidence="1">DO16091913</strain>
        <tissue evidence="1">Muscle</tissue>
    </source>
</reference>
<dbReference type="GO" id="GO:0034220">
    <property type="term" value="P:monoatomic ion transmembrane transport"/>
    <property type="evidence" value="ECO:0007669"/>
    <property type="project" value="UniProtKB-KW"/>
</dbReference>
<dbReference type="Proteomes" id="UP000297703">
    <property type="component" value="Unassembled WGS sequence"/>
</dbReference>
<dbReference type="AlphaFoldDB" id="A0A4D9E0K9"/>
<protein>
    <submittedName>
        <fullName evidence="1">Amiloride-sensitive sodium channel subunit alpha</fullName>
    </submittedName>
</protein>